<dbReference type="EMBL" id="BAABGR010000015">
    <property type="protein sequence ID" value="GAA4516503.1"/>
    <property type="molecule type" value="Genomic_DNA"/>
</dbReference>
<evidence type="ECO:0008006" key="4">
    <source>
        <dbReference type="Google" id="ProtNLM"/>
    </source>
</evidence>
<name>A0ABP8R2F7_9SPHI</name>
<keyword evidence="3" id="KW-1185">Reference proteome</keyword>
<keyword evidence="1" id="KW-0472">Membrane</keyword>
<feature type="transmembrane region" description="Helical" evidence="1">
    <location>
        <begin position="6"/>
        <end position="29"/>
    </location>
</feature>
<keyword evidence="1" id="KW-0812">Transmembrane</keyword>
<evidence type="ECO:0000313" key="3">
    <source>
        <dbReference type="Proteomes" id="UP001500394"/>
    </source>
</evidence>
<dbReference type="Pfam" id="PF16118">
    <property type="entry name" value="DUF4834"/>
    <property type="match status" value="1"/>
</dbReference>
<dbReference type="RefSeq" id="WP_345067140.1">
    <property type="nucleotide sequence ID" value="NZ_BAABGR010000015.1"/>
</dbReference>
<keyword evidence="1" id="KW-1133">Transmembrane helix</keyword>
<proteinExistence type="predicted"/>
<accession>A0ABP8R2F7</accession>
<organism evidence="2 3">
    <name type="scientific">Sphingobacterium thermophilum</name>
    <dbReference type="NCBI Taxonomy" id="768534"/>
    <lineage>
        <taxon>Bacteria</taxon>
        <taxon>Pseudomonadati</taxon>
        <taxon>Bacteroidota</taxon>
        <taxon>Sphingobacteriia</taxon>
        <taxon>Sphingobacteriales</taxon>
        <taxon>Sphingobacteriaceae</taxon>
        <taxon>Sphingobacterium</taxon>
    </lineage>
</organism>
<comment type="caution">
    <text evidence="2">The sequence shown here is derived from an EMBL/GenBank/DDBJ whole genome shotgun (WGS) entry which is preliminary data.</text>
</comment>
<sequence length="102" mass="11964">MSALYFILAVIVAYYVFKFSMRLLLPFAMKKLGEHLMKKAQQSQGGYTFTYTTGNPFSQQRESQYNYQDNKGDVRVDYVPPRKEKRRVAKDAGEFIDFEEVK</sequence>
<gene>
    <name evidence="2" type="ORF">GCM10023173_15960</name>
</gene>
<evidence type="ECO:0000256" key="1">
    <source>
        <dbReference type="SAM" id="Phobius"/>
    </source>
</evidence>
<dbReference type="InterPro" id="IPR032272">
    <property type="entry name" value="DUF4834"/>
</dbReference>
<evidence type="ECO:0000313" key="2">
    <source>
        <dbReference type="EMBL" id="GAA4516503.1"/>
    </source>
</evidence>
<reference evidence="3" key="1">
    <citation type="journal article" date="2019" name="Int. J. Syst. Evol. Microbiol.">
        <title>The Global Catalogue of Microorganisms (GCM) 10K type strain sequencing project: providing services to taxonomists for standard genome sequencing and annotation.</title>
        <authorList>
            <consortium name="The Broad Institute Genomics Platform"/>
            <consortium name="The Broad Institute Genome Sequencing Center for Infectious Disease"/>
            <person name="Wu L."/>
            <person name="Ma J."/>
        </authorList>
    </citation>
    <scope>NUCLEOTIDE SEQUENCE [LARGE SCALE GENOMIC DNA]</scope>
    <source>
        <strain evidence="3">JCM 17858</strain>
    </source>
</reference>
<dbReference type="Proteomes" id="UP001500394">
    <property type="component" value="Unassembled WGS sequence"/>
</dbReference>
<protein>
    <recommendedName>
        <fullName evidence="4">DUF4834 domain-containing protein</fullName>
    </recommendedName>
</protein>